<feature type="transmembrane region" description="Helical" evidence="9">
    <location>
        <begin position="7"/>
        <end position="30"/>
    </location>
</feature>
<organism evidence="10 11">
    <name type="scientific">Paludibaculum fermentans</name>
    <dbReference type="NCBI Taxonomy" id="1473598"/>
    <lineage>
        <taxon>Bacteria</taxon>
        <taxon>Pseudomonadati</taxon>
        <taxon>Acidobacteriota</taxon>
        <taxon>Terriglobia</taxon>
        <taxon>Bryobacterales</taxon>
        <taxon>Bryobacteraceae</taxon>
        <taxon>Paludibaculum</taxon>
    </lineage>
</organism>
<dbReference type="Proteomes" id="UP000593892">
    <property type="component" value="Chromosome"/>
</dbReference>
<evidence type="ECO:0000313" key="10">
    <source>
        <dbReference type="EMBL" id="QOY86528.1"/>
    </source>
</evidence>
<keyword evidence="7 9" id="KW-1133">Transmembrane helix</keyword>
<evidence type="ECO:0000256" key="7">
    <source>
        <dbReference type="ARBA" id="ARBA00022989"/>
    </source>
</evidence>
<dbReference type="InterPro" id="IPR045584">
    <property type="entry name" value="Pilin-like"/>
</dbReference>
<evidence type="ECO:0000256" key="1">
    <source>
        <dbReference type="ARBA" id="ARBA00004377"/>
    </source>
</evidence>
<keyword evidence="5" id="KW-0997">Cell inner membrane</keyword>
<comment type="subcellular location">
    <subcellularLocation>
        <location evidence="1">Cell inner membrane</location>
        <topology evidence="1">Single-pass membrane protein</topology>
    </subcellularLocation>
</comment>
<sequence>MHRRRGFTLLEVLVATLIMGIAVTGLLSALRTSLRNAARVSETDRAASLARRQMDELLATRFLPKGSPFGGLFPPEVTGGVPAGWQARVAPMESGVMPGQMPPIGSRMMERIQLEIWWGENQSRRTLNIEAYRGARVTDADLPFFQVGGFANGGQP</sequence>
<keyword evidence="8 9" id="KW-0472">Membrane</keyword>
<keyword evidence="6 9" id="KW-0812">Transmembrane</keyword>
<gene>
    <name evidence="10" type="ORF">IRI77_27565</name>
</gene>
<dbReference type="GO" id="GO:0015627">
    <property type="term" value="C:type II protein secretion system complex"/>
    <property type="evidence" value="ECO:0007669"/>
    <property type="project" value="InterPro"/>
</dbReference>
<evidence type="ECO:0000256" key="2">
    <source>
        <dbReference type="ARBA" id="ARBA00008358"/>
    </source>
</evidence>
<dbReference type="PANTHER" id="PTHR38779:SF2">
    <property type="entry name" value="TYPE II SECRETION SYSTEM PROTEIN I-RELATED"/>
    <property type="match status" value="1"/>
</dbReference>
<dbReference type="GO" id="GO:0015628">
    <property type="term" value="P:protein secretion by the type II secretion system"/>
    <property type="evidence" value="ECO:0007669"/>
    <property type="project" value="InterPro"/>
</dbReference>
<evidence type="ECO:0000256" key="5">
    <source>
        <dbReference type="ARBA" id="ARBA00022519"/>
    </source>
</evidence>
<dbReference type="SUPFAM" id="SSF54523">
    <property type="entry name" value="Pili subunits"/>
    <property type="match status" value="1"/>
</dbReference>
<comment type="similarity">
    <text evidence="2">Belongs to the GSP I family.</text>
</comment>
<evidence type="ECO:0000313" key="11">
    <source>
        <dbReference type="Proteomes" id="UP000593892"/>
    </source>
</evidence>
<dbReference type="Pfam" id="PF07963">
    <property type="entry name" value="N_methyl"/>
    <property type="match status" value="1"/>
</dbReference>
<dbReference type="PANTHER" id="PTHR38779">
    <property type="entry name" value="TYPE II SECRETION SYSTEM PROTEIN I-RELATED"/>
    <property type="match status" value="1"/>
</dbReference>
<evidence type="ECO:0000256" key="4">
    <source>
        <dbReference type="ARBA" id="ARBA00022481"/>
    </source>
</evidence>
<dbReference type="AlphaFoldDB" id="A0A7S7SJB9"/>
<keyword evidence="11" id="KW-1185">Reference proteome</keyword>
<accession>A0A7S7SJB9</accession>
<dbReference type="NCBIfam" id="TIGR02532">
    <property type="entry name" value="IV_pilin_GFxxxE"/>
    <property type="match status" value="1"/>
</dbReference>
<protein>
    <submittedName>
        <fullName evidence="10">Type II secretion system protein</fullName>
    </submittedName>
</protein>
<proteinExistence type="inferred from homology"/>
<evidence type="ECO:0000256" key="3">
    <source>
        <dbReference type="ARBA" id="ARBA00022475"/>
    </source>
</evidence>
<name>A0A7S7SJB9_PALFE</name>
<evidence type="ECO:0000256" key="6">
    <source>
        <dbReference type="ARBA" id="ARBA00022692"/>
    </source>
</evidence>
<dbReference type="KEGG" id="pfer:IRI77_27565"/>
<dbReference type="EMBL" id="CP063849">
    <property type="protein sequence ID" value="QOY86528.1"/>
    <property type="molecule type" value="Genomic_DNA"/>
</dbReference>
<evidence type="ECO:0000256" key="9">
    <source>
        <dbReference type="SAM" id="Phobius"/>
    </source>
</evidence>
<dbReference type="PROSITE" id="PS00409">
    <property type="entry name" value="PROKAR_NTER_METHYL"/>
    <property type="match status" value="1"/>
</dbReference>
<evidence type="ECO:0000256" key="8">
    <source>
        <dbReference type="ARBA" id="ARBA00023136"/>
    </source>
</evidence>
<dbReference type="GO" id="GO:0005886">
    <property type="term" value="C:plasma membrane"/>
    <property type="evidence" value="ECO:0007669"/>
    <property type="project" value="UniProtKB-SubCell"/>
</dbReference>
<keyword evidence="3" id="KW-1003">Cell membrane</keyword>
<dbReference type="InterPro" id="IPR010052">
    <property type="entry name" value="T2SS_protein-GspI"/>
</dbReference>
<dbReference type="RefSeq" id="WP_194448197.1">
    <property type="nucleotide sequence ID" value="NZ_CP063849.1"/>
</dbReference>
<reference evidence="10 11" key="1">
    <citation type="submission" date="2020-10" db="EMBL/GenBank/DDBJ databases">
        <title>Complete genome sequence of Paludibaculum fermentans P105T, a facultatively anaerobic acidobacterium capable of dissimilatory Fe(III) reduction.</title>
        <authorList>
            <person name="Dedysh S.N."/>
            <person name="Beletsky A.V."/>
            <person name="Kulichevskaya I.S."/>
            <person name="Mardanov A.V."/>
            <person name="Ravin N.V."/>
        </authorList>
    </citation>
    <scope>NUCLEOTIDE SEQUENCE [LARGE SCALE GENOMIC DNA]</scope>
    <source>
        <strain evidence="10 11">P105</strain>
    </source>
</reference>
<keyword evidence="4" id="KW-0488">Methylation</keyword>
<dbReference type="InterPro" id="IPR012902">
    <property type="entry name" value="N_methyl_site"/>
</dbReference>